<comment type="caution">
    <text evidence="3">The sequence shown here is derived from an EMBL/GenBank/DDBJ whole genome shotgun (WGS) entry which is preliminary data.</text>
</comment>
<dbReference type="PRINTS" id="PR00038">
    <property type="entry name" value="HTHLUXR"/>
</dbReference>
<evidence type="ECO:0000313" key="3">
    <source>
        <dbReference type="EMBL" id="MFC5178549.1"/>
    </source>
</evidence>
<sequence length="215" mass="23771">MESRVPVRISIVNDYDVVVQGLARMFEPMKDRIQVVEVSTNRPGVAPVDIALIDSFAQTRDINQVLAEANAEHYVFYSWSLAPDLIETWAGFGVVGFLDKRLTAEELADALERIKRGEAGVVSADYPPSADIDLGDWPGRDHGLTAREAEVIALITQGLGNDEIARRMFTSINTVKTYIRSAYRKIDVDTRTRAVLWGVDHGFRPDAIKAAAPDA</sequence>
<dbReference type="SMART" id="SM00421">
    <property type="entry name" value="HTH_LUXR"/>
    <property type="match status" value="1"/>
</dbReference>
<dbReference type="InterPro" id="IPR011006">
    <property type="entry name" value="CheY-like_superfamily"/>
</dbReference>
<proteinExistence type="predicted"/>
<dbReference type="PROSITE" id="PS50043">
    <property type="entry name" value="HTH_LUXR_2"/>
    <property type="match status" value="1"/>
</dbReference>
<dbReference type="InterPro" id="IPR000792">
    <property type="entry name" value="Tscrpt_reg_LuxR_C"/>
</dbReference>
<organism evidence="3 4">
    <name type="scientific">Nocardioides taihuensis</name>
    <dbReference type="NCBI Taxonomy" id="1835606"/>
    <lineage>
        <taxon>Bacteria</taxon>
        <taxon>Bacillati</taxon>
        <taxon>Actinomycetota</taxon>
        <taxon>Actinomycetes</taxon>
        <taxon>Propionibacteriales</taxon>
        <taxon>Nocardioidaceae</taxon>
        <taxon>Nocardioides</taxon>
    </lineage>
</organism>
<accession>A0ABW0BML8</accession>
<protein>
    <submittedName>
        <fullName evidence="3">DNA-binding response regulator</fullName>
    </submittedName>
</protein>
<dbReference type="RefSeq" id="WP_378592178.1">
    <property type="nucleotide sequence ID" value="NZ_JBHSKD010000026.1"/>
</dbReference>
<dbReference type="Gene3D" id="3.40.50.2300">
    <property type="match status" value="1"/>
</dbReference>
<feature type="domain" description="HTH luxR-type" evidence="2">
    <location>
        <begin position="137"/>
        <end position="202"/>
    </location>
</feature>
<dbReference type="SUPFAM" id="SSF46894">
    <property type="entry name" value="C-terminal effector domain of the bipartite response regulators"/>
    <property type="match status" value="1"/>
</dbReference>
<dbReference type="PANTHER" id="PTHR43214">
    <property type="entry name" value="TWO-COMPONENT RESPONSE REGULATOR"/>
    <property type="match status" value="1"/>
</dbReference>
<keyword evidence="4" id="KW-1185">Reference proteome</keyword>
<dbReference type="GO" id="GO:0003677">
    <property type="term" value="F:DNA binding"/>
    <property type="evidence" value="ECO:0007669"/>
    <property type="project" value="UniProtKB-KW"/>
</dbReference>
<reference evidence="4" key="1">
    <citation type="journal article" date="2019" name="Int. J. Syst. Evol. Microbiol.">
        <title>The Global Catalogue of Microorganisms (GCM) 10K type strain sequencing project: providing services to taxonomists for standard genome sequencing and annotation.</title>
        <authorList>
            <consortium name="The Broad Institute Genomics Platform"/>
            <consortium name="The Broad Institute Genome Sequencing Center for Infectious Disease"/>
            <person name="Wu L."/>
            <person name="Ma J."/>
        </authorList>
    </citation>
    <scope>NUCLEOTIDE SEQUENCE [LARGE SCALE GENOMIC DNA]</scope>
    <source>
        <strain evidence="4">DFY41</strain>
    </source>
</reference>
<keyword evidence="1 3" id="KW-0238">DNA-binding</keyword>
<dbReference type="CDD" id="cd06170">
    <property type="entry name" value="LuxR_C_like"/>
    <property type="match status" value="1"/>
</dbReference>
<dbReference type="InterPro" id="IPR039420">
    <property type="entry name" value="WalR-like"/>
</dbReference>
<gene>
    <name evidence="3" type="ORF">ACFPGP_17860</name>
</gene>
<dbReference type="EMBL" id="JBHSKD010000026">
    <property type="protein sequence ID" value="MFC5178549.1"/>
    <property type="molecule type" value="Genomic_DNA"/>
</dbReference>
<dbReference type="Pfam" id="PF00196">
    <property type="entry name" value="GerE"/>
    <property type="match status" value="1"/>
</dbReference>
<evidence type="ECO:0000259" key="2">
    <source>
        <dbReference type="PROSITE" id="PS50043"/>
    </source>
</evidence>
<name>A0ABW0BML8_9ACTN</name>
<dbReference type="InterPro" id="IPR016032">
    <property type="entry name" value="Sig_transdc_resp-reg_C-effctor"/>
</dbReference>
<dbReference type="SUPFAM" id="SSF52172">
    <property type="entry name" value="CheY-like"/>
    <property type="match status" value="1"/>
</dbReference>
<evidence type="ECO:0000313" key="4">
    <source>
        <dbReference type="Proteomes" id="UP001596087"/>
    </source>
</evidence>
<dbReference type="Proteomes" id="UP001596087">
    <property type="component" value="Unassembled WGS sequence"/>
</dbReference>
<evidence type="ECO:0000256" key="1">
    <source>
        <dbReference type="ARBA" id="ARBA00023125"/>
    </source>
</evidence>